<organism evidence="1 2">
    <name type="scientific">Saccharopolyspora phatthalungensis</name>
    <dbReference type="NCBI Taxonomy" id="664693"/>
    <lineage>
        <taxon>Bacteria</taxon>
        <taxon>Bacillati</taxon>
        <taxon>Actinomycetota</taxon>
        <taxon>Actinomycetes</taxon>
        <taxon>Pseudonocardiales</taxon>
        <taxon>Pseudonocardiaceae</taxon>
        <taxon>Saccharopolyspora</taxon>
    </lineage>
</organism>
<keyword evidence="2" id="KW-1185">Reference proteome</keyword>
<gene>
    <name evidence="1" type="ORF">BJ970_005125</name>
</gene>
<protein>
    <submittedName>
        <fullName evidence="1">Uncharacterized protein</fullName>
    </submittedName>
</protein>
<name>A0A840QCM3_9PSEU</name>
<sequence length="158" mass="16861">MDGSTEQAKWFQFKAGLVVESLRVAHCAAPTSQDDEVQSWCRLKFRPTDIEEAADPTSPPDSAKAPACAPCSACLLRLAAVADAAKDNAQPAVTCSGTSTLAVLLRKAQWLLDDAAHYLPEGQYSAEDRELLATTLDELAALIREQCARDLAAKQSGA</sequence>
<comment type="caution">
    <text evidence="1">The sequence shown here is derived from an EMBL/GenBank/DDBJ whole genome shotgun (WGS) entry which is preliminary data.</text>
</comment>
<dbReference type="AlphaFoldDB" id="A0A840QCM3"/>
<accession>A0A840QCM3</accession>
<dbReference type="Proteomes" id="UP000584374">
    <property type="component" value="Unassembled WGS sequence"/>
</dbReference>
<dbReference type="EMBL" id="JACHIW010000001">
    <property type="protein sequence ID" value="MBB5157591.1"/>
    <property type="molecule type" value="Genomic_DNA"/>
</dbReference>
<evidence type="ECO:0000313" key="2">
    <source>
        <dbReference type="Proteomes" id="UP000584374"/>
    </source>
</evidence>
<evidence type="ECO:0000313" key="1">
    <source>
        <dbReference type="EMBL" id="MBB5157591.1"/>
    </source>
</evidence>
<proteinExistence type="predicted"/>
<reference evidence="1 2" key="1">
    <citation type="submission" date="2020-08" db="EMBL/GenBank/DDBJ databases">
        <title>Sequencing the genomes of 1000 actinobacteria strains.</title>
        <authorList>
            <person name="Klenk H.-P."/>
        </authorList>
    </citation>
    <scope>NUCLEOTIDE SEQUENCE [LARGE SCALE GENOMIC DNA]</scope>
    <source>
        <strain evidence="1 2">DSM 45584</strain>
    </source>
</reference>
<dbReference type="RefSeq" id="WP_184728478.1">
    <property type="nucleotide sequence ID" value="NZ_JACHIW010000001.1"/>
</dbReference>